<feature type="domain" description="Glycosyltransferase 61 catalytic" evidence="3">
    <location>
        <begin position="304"/>
        <end position="411"/>
    </location>
</feature>
<keyword evidence="2" id="KW-1133">Transmembrane helix</keyword>
<protein>
    <recommendedName>
        <fullName evidence="1">Dipeptidase</fullName>
        <ecNumber evidence="1">3.4.13.19</ecNumber>
    </recommendedName>
</protein>
<evidence type="ECO:0000256" key="1">
    <source>
        <dbReference type="RuleBase" id="RU341113"/>
    </source>
</evidence>
<organism evidence="4 5">
    <name type="scientific">Synchytrium endobioticum</name>
    <dbReference type="NCBI Taxonomy" id="286115"/>
    <lineage>
        <taxon>Eukaryota</taxon>
        <taxon>Fungi</taxon>
        <taxon>Fungi incertae sedis</taxon>
        <taxon>Chytridiomycota</taxon>
        <taxon>Chytridiomycota incertae sedis</taxon>
        <taxon>Chytridiomycetes</taxon>
        <taxon>Synchytriales</taxon>
        <taxon>Synchytriaceae</taxon>
        <taxon>Synchytrium</taxon>
    </lineage>
</organism>
<sequence length="926" mass="105090">MATIRWHPAAKLLAASLVTWVLWHVIHHLSRHHDKESRRQPSYPQTMIETEQYYYQVAWKSYYYLDFDIYKVPRYPPESLLESTIKLHPIQPLDLSTYSFLNTDLEWNGLIRLTNLRDVDDLIHSNNSIERGIATDFNIVVANPPIHDEQRLSHPPRYLTRVTCNQAYFSEYPFIRDEGYRCMRDFNRGYAQTNWPHDRILYHQPALVVVMNSEISSRGYVRNRQYTVIPDEACWGWHSGEWPDPNPRPPLTLQNKTKPAPGTMTRNIFEFLGFPPHRLVTGHVLASRILLPEPALHCGVGATRQVRKLHEILNNRLHQYFSIDQLNITKHGGYILVVKRSKERRLTNHDELMDRLQTEFGSAKRIVVFDDNPVPPLPTAFKMFYLADVIIAPHGAGLGNLNIARKNTLVIEVLTNDKYIHFAFAKLAQQNGLRYFGFSPEYGQRVEVKKMSYKEPLALAVGAFLALFPHDSPADRIRNQIIVAGCILVVIAAIALVALRNTYRLLVVPDGRQPSFITGVLLPSILALVLYTAITDSLAYFNDSQMNRLTTYDFRPSTKAMTLHDSLDFIADLHADTLLWTHRGSMQNPAVKIGHIDLERLVQGNVALQVFSSVTQTPTELNMQRNSNKTDSITTLGIVQRWPIKAIFGHAAKMERVALYAAQLDEMEKHTVYDSSRGQFIWVKNKHDFDRLVALRKQIGPKVVGGLLSIEGSNMCHPDWISGAECANRLWNLGVRMVSMTHFIDVAVGSSATGEEDYGLTQYGREYVTRLLQLGFMIDLSHTGIKTIDDLITLYDEHVQSTGQKRLLVVSHTGLKSACYHNRNLEDRHAKAVAQRDGIIGIAFFPQAVCGDELEDIVKSLKVAVNLTSVNNVVLGSDYDGAVGVPFHIGDLAYMTHGLLEAKFSESDVRKIMGENVRQRFMASLP</sequence>
<keyword evidence="1" id="KW-0482">Metalloprotease</keyword>
<feature type="transmembrane region" description="Helical" evidence="2">
    <location>
        <begin position="520"/>
        <end position="541"/>
    </location>
</feature>
<reference evidence="4 5" key="1">
    <citation type="journal article" date="2019" name="Sci. Rep.">
        <title>Comparative genomics of chytrid fungi reveal insights into the obligate biotrophic and pathogenic lifestyle of Synchytrium endobioticum.</title>
        <authorList>
            <person name="van de Vossenberg B.T.L.H."/>
            <person name="Warris S."/>
            <person name="Nguyen H.D.T."/>
            <person name="van Gent-Pelzer M.P.E."/>
            <person name="Joly D.L."/>
            <person name="van de Geest H.C."/>
            <person name="Bonants P.J.M."/>
            <person name="Smith D.S."/>
            <person name="Levesque C.A."/>
            <person name="van der Lee T.A.J."/>
        </authorList>
    </citation>
    <scope>NUCLEOTIDE SEQUENCE [LARGE SCALE GENOMIC DNA]</scope>
    <source>
        <strain evidence="4 5">MB42</strain>
    </source>
</reference>
<keyword evidence="1" id="KW-0378">Hydrolase</keyword>
<comment type="cofactor">
    <cofactor evidence="1">
        <name>Zn(2+)</name>
        <dbReference type="ChEBI" id="CHEBI:29105"/>
    </cofactor>
</comment>
<dbReference type="GO" id="GO:0016757">
    <property type="term" value="F:glycosyltransferase activity"/>
    <property type="evidence" value="ECO:0007669"/>
    <property type="project" value="InterPro"/>
</dbReference>
<dbReference type="STRING" id="286115.A0A507D3P0"/>
<name>A0A507D3P0_9FUNG</name>
<keyword evidence="1" id="KW-0645">Protease</keyword>
<dbReference type="Proteomes" id="UP000317494">
    <property type="component" value="Unassembled WGS sequence"/>
</dbReference>
<dbReference type="SUPFAM" id="SSF51556">
    <property type="entry name" value="Metallo-dependent hydrolases"/>
    <property type="match status" value="1"/>
</dbReference>
<keyword evidence="1" id="KW-0479">Metal-binding</keyword>
<evidence type="ECO:0000313" key="4">
    <source>
        <dbReference type="EMBL" id="TPX45850.1"/>
    </source>
</evidence>
<dbReference type="Gene3D" id="3.20.20.140">
    <property type="entry name" value="Metal-dependent hydrolases"/>
    <property type="match status" value="1"/>
</dbReference>
<accession>A0A507D3P0</accession>
<dbReference type="VEuPathDB" id="FungiDB:SeMB42_g03865"/>
<dbReference type="GO" id="GO:0046872">
    <property type="term" value="F:metal ion binding"/>
    <property type="evidence" value="ECO:0007669"/>
    <property type="project" value="UniProtKB-UniRule"/>
</dbReference>
<evidence type="ECO:0000256" key="2">
    <source>
        <dbReference type="SAM" id="Phobius"/>
    </source>
</evidence>
<dbReference type="Pfam" id="PF01244">
    <property type="entry name" value="Peptidase_M19"/>
    <property type="match status" value="1"/>
</dbReference>
<dbReference type="InterPro" id="IPR008257">
    <property type="entry name" value="Pept_M19"/>
</dbReference>
<feature type="transmembrane region" description="Helical" evidence="2">
    <location>
        <begin position="481"/>
        <end position="499"/>
    </location>
</feature>
<dbReference type="PROSITE" id="PS51365">
    <property type="entry name" value="RENAL_DIPEPTIDASE_2"/>
    <property type="match status" value="1"/>
</dbReference>
<keyword evidence="5" id="KW-1185">Reference proteome</keyword>
<keyword evidence="2" id="KW-0812">Transmembrane</keyword>
<dbReference type="EMBL" id="QEAN01000146">
    <property type="protein sequence ID" value="TPX45850.1"/>
    <property type="molecule type" value="Genomic_DNA"/>
</dbReference>
<dbReference type="EC" id="3.4.13.19" evidence="1"/>
<comment type="catalytic activity">
    <reaction evidence="1">
        <text>an L-aminoacyl-L-amino acid + H2O = 2 an L-alpha-amino acid</text>
        <dbReference type="Rhea" id="RHEA:48940"/>
        <dbReference type="ChEBI" id="CHEBI:15377"/>
        <dbReference type="ChEBI" id="CHEBI:59869"/>
        <dbReference type="ChEBI" id="CHEBI:77460"/>
        <dbReference type="EC" id="3.4.13.19"/>
    </reaction>
</comment>
<dbReference type="AlphaFoldDB" id="A0A507D3P0"/>
<keyword evidence="2" id="KW-0472">Membrane</keyword>
<proteinExistence type="inferred from homology"/>
<dbReference type="PANTHER" id="PTHR10443:SF12">
    <property type="entry name" value="DIPEPTIDASE"/>
    <property type="match status" value="1"/>
</dbReference>
<comment type="similarity">
    <text evidence="1">Belongs to the metallo-dependent hydrolases superfamily. Peptidase M19 family.</text>
</comment>
<comment type="caution">
    <text evidence="4">The sequence shown here is derived from an EMBL/GenBank/DDBJ whole genome shotgun (WGS) entry which is preliminary data.</text>
</comment>
<keyword evidence="1" id="KW-0224">Dipeptidase</keyword>
<evidence type="ECO:0000259" key="3">
    <source>
        <dbReference type="Pfam" id="PF04577"/>
    </source>
</evidence>
<dbReference type="InterPro" id="IPR032466">
    <property type="entry name" value="Metal_Hydrolase"/>
</dbReference>
<keyword evidence="1" id="KW-0862">Zinc</keyword>
<dbReference type="GO" id="GO:0070573">
    <property type="term" value="F:metallodipeptidase activity"/>
    <property type="evidence" value="ECO:0007669"/>
    <property type="project" value="InterPro"/>
</dbReference>
<dbReference type="GO" id="GO:0006508">
    <property type="term" value="P:proteolysis"/>
    <property type="evidence" value="ECO:0007669"/>
    <property type="project" value="UniProtKB-KW"/>
</dbReference>
<evidence type="ECO:0000313" key="5">
    <source>
        <dbReference type="Proteomes" id="UP000317494"/>
    </source>
</evidence>
<dbReference type="Pfam" id="PF04577">
    <property type="entry name" value="Glyco_transf_61"/>
    <property type="match status" value="1"/>
</dbReference>
<dbReference type="PANTHER" id="PTHR10443">
    <property type="entry name" value="MICROSOMAL DIPEPTIDASE"/>
    <property type="match status" value="1"/>
</dbReference>
<dbReference type="InterPro" id="IPR049625">
    <property type="entry name" value="Glyco_transf_61_cat"/>
</dbReference>
<gene>
    <name evidence="4" type="ORF">SeMB42_g03865</name>
</gene>